<dbReference type="RefSeq" id="XP_014144927.1">
    <property type="nucleotide sequence ID" value="XM_014289452.1"/>
</dbReference>
<organism evidence="1 2">
    <name type="scientific">Sphaeroforma arctica JP610</name>
    <dbReference type="NCBI Taxonomy" id="667725"/>
    <lineage>
        <taxon>Eukaryota</taxon>
        <taxon>Ichthyosporea</taxon>
        <taxon>Ichthyophonida</taxon>
        <taxon>Sphaeroforma</taxon>
    </lineage>
</organism>
<reference evidence="1 2" key="1">
    <citation type="submission" date="2011-02" db="EMBL/GenBank/DDBJ databases">
        <title>The Genome Sequence of Sphaeroforma arctica JP610.</title>
        <authorList>
            <consortium name="The Broad Institute Genome Sequencing Platform"/>
            <person name="Russ C."/>
            <person name="Cuomo C."/>
            <person name="Young S.K."/>
            <person name="Zeng Q."/>
            <person name="Gargeya S."/>
            <person name="Alvarado L."/>
            <person name="Berlin A."/>
            <person name="Chapman S.B."/>
            <person name="Chen Z."/>
            <person name="Freedman E."/>
            <person name="Gellesch M."/>
            <person name="Goldberg J."/>
            <person name="Griggs A."/>
            <person name="Gujja S."/>
            <person name="Heilman E."/>
            <person name="Heiman D."/>
            <person name="Howarth C."/>
            <person name="Mehta T."/>
            <person name="Neiman D."/>
            <person name="Pearson M."/>
            <person name="Roberts A."/>
            <person name="Saif S."/>
            <person name="Shea T."/>
            <person name="Shenoy N."/>
            <person name="Sisk P."/>
            <person name="Stolte C."/>
            <person name="Sykes S."/>
            <person name="White J."/>
            <person name="Yandava C."/>
            <person name="Burger G."/>
            <person name="Gray M.W."/>
            <person name="Holland P.W.H."/>
            <person name="King N."/>
            <person name="Lang F.B.F."/>
            <person name="Roger A.J."/>
            <person name="Ruiz-Trillo I."/>
            <person name="Haas B."/>
            <person name="Nusbaum C."/>
            <person name="Birren B."/>
        </authorList>
    </citation>
    <scope>NUCLEOTIDE SEQUENCE [LARGE SCALE GENOMIC DNA]</scope>
    <source>
        <strain evidence="1 2">JP610</strain>
    </source>
</reference>
<feature type="non-terminal residue" evidence="1">
    <location>
        <position position="1"/>
    </location>
</feature>
<keyword evidence="2" id="KW-1185">Reference proteome</keyword>
<proteinExistence type="predicted"/>
<sequence length="71" mass="8173">RFNDAVLRLGAVRQAFSTVETIKEESRKRLGASRAEDDKVLTDMYLELQRRDPLFNGAAPKDNDEVLMYLE</sequence>
<dbReference type="AlphaFoldDB" id="A0A0L0F2S6"/>
<dbReference type="GeneID" id="25916946"/>
<protein>
    <submittedName>
        <fullName evidence="1">Uncharacterized protein</fullName>
    </submittedName>
</protein>
<evidence type="ECO:0000313" key="2">
    <source>
        <dbReference type="Proteomes" id="UP000054560"/>
    </source>
</evidence>
<accession>A0A0L0F2S6</accession>
<feature type="non-terminal residue" evidence="1">
    <location>
        <position position="71"/>
    </location>
</feature>
<dbReference type="Proteomes" id="UP000054560">
    <property type="component" value="Unassembled WGS sequence"/>
</dbReference>
<evidence type="ECO:0000313" key="1">
    <source>
        <dbReference type="EMBL" id="KNC71025.1"/>
    </source>
</evidence>
<dbReference type="EMBL" id="KQ249683">
    <property type="protein sequence ID" value="KNC71025.1"/>
    <property type="molecule type" value="Genomic_DNA"/>
</dbReference>
<gene>
    <name evidence="1" type="ORF">SARC_16442</name>
</gene>
<name>A0A0L0F2S6_9EUKA</name>